<reference evidence="1 2" key="1">
    <citation type="journal article" date="2022" name="Nat. Plants">
        <title>Genomes of leafy and leafless Platanthera orchids illuminate the evolution of mycoheterotrophy.</title>
        <authorList>
            <person name="Li M.H."/>
            <person name="Liu K.W."/>
            <person name="Li Z."/>
            <person name="Lu H.C."/>
            <person name="Ye Q.L."/>
            <person name="Zhang D."/>
            <person name="Wang J.Y."/>
            <person name="Li Y.F."/>
            <person name="Zhong Z.M."/>
            <person name="Liu X."/>
            <person name="Yu X."/>
            <person name="Liu D.K."/>
            <person name="Tu X.D."/>
            <person name="Liu B."/>
            <person name="Hao Y."/>
            <person name="Liao X.Y."/>
            <person name="Jiang Y.T."/>
            <person name="Sun W.H."/>
            <person name="Chen J."/>
            <person name="Chen Y.Q."/>
            <person name="Ai Y."/>
            <person name="Zhai J.W."/>
            <person name="Wu S.S."/>
            <person name="Zhou Z."/>
            <person name="Hsiao Y.Y."/>
            <person name="Wu W.L."/>
            <person name="Chen Y.Y."/>
            <person name="Lin Y.F."/>
            <person name="Hsu J.L."/>
            <person name="Li C.Y."/>
            <person name="Wang Z.W."/>
            <person name="Zhao X."/>
            <person name="Zhong W.Y."/>
            <person name="Ma X.K."/>
            <person name="Ma L."/>
            <person name="Huang J."/>
            <person name="Chen G.Z."/>
            <person name="Huang M.Z."/>
            <person name="Huang L."/>
            <person name="Peng D.H."/>
            <person name="Luo Y.B."/>
            <person name="Zou S.Q."/>
            <person name="Chen S.P."/>
            <person name="Lan S."/>
            <person name="Tsai W.C."/>
            <person name="Van de Peer Y."/>
            <person name="Liu Z.J."/>
        </authorList>
    </citation>
    <scope>NUCLEOTIDE SEQUENCE [LARGE SCALE GENOMIC DNA]</scope>
    <source>
        <strain evidence="1">Lor288</strain>
    </source>
</reference>
<protein>
    <recommendedName>
        <fullName evidence="3">Photosystem II protein I</fullName>
    </recommendedName>
</protein>
<accession>A0ABR2M300</accession>
<keyword evidence="2" id="KW-1185">Reference proteome</keyword>
<proteinExistence type="predicted"/>
<sequence length="66" mass="7948">MLILFHKNVIYIVYFQKLRNPGGLCHSHGSVRISPILKICLLYDIFRKSDQHKSDEIYNFYDDHFF</sequence>
<dbReference type="EMBL" id="JBBWWR010000013">
    <property type="protein sequence ID" value="KAK8956442.1"/>
    <property type="molecule type" value="Genomic_DNA"/>
</dbReference>
<gene>
    <name evidence="1" type="ORF">KSP40_PGU015934</name>
</gene>
<evidence type="ECO:0008006" key="3">
    <source>
        <dbReference type="Google" id="ProtNLM"/>
    </source>
</evidence>
<comment type="caution">
    <text evidence="1">The sequence shown here is derived from an EMBL/GenBank/DDBJ whole genome shotgun (WGS) entry which is preliminary data.</text>
</comment>
<name>A0ABR2M300_9ASPA</name>
<organism evidence="1 2">
    <name type="scientific">Platanthera guangdongensis</name>
    <dbReference type="NCBI Taxonomy" id="2320717"/>
    <lineage>
        <taxon>Eukaryota</taxon>
        <taxon>Viridiplantae</taxon>
        <taxon>Streptophyta</taxon>
        <taxon>Embryophyta</taxon>
        <taxon>Tracheophyta</taxon>
        <taxon>Spermatophyta</taxon>
        <taxon>Magnoliopsida</taxon>
        <taxon>Liliopsida</taxon>
        <taxon>Asparagales</taxon>
        <taxon>Orchidaceae</taxon>
        <taxon>Orchidoideae</taxon>
        <taxon>Orchideae</taxon>
        <taxon>Orchidinae</taxon>
        <taxon>Platanthera</taxon>
    </lineage>
</organism>
<dbReference type="Proteomes" id="UP001412067">
    <property type="component" value="Unassembled WGS sequence"/>
</dbReference>
<evidence type="ECO:0000313" key="1">
    <source>
        <dbReference type="EMBL" id="KAK8956442.1"/>
    </source>
</evidence>
<evidence type="ECO:0000313" key="2">
    <source>
        <dbReference type="Proteomes" id="UP001412067"/>
    </source>
</evidence>